<dbReference type="GO" id="GO:0004519">
    <property type="term" value="F:endonuclease activity"/>
    <property type="evidence" value="ECO:0007669"/>
    <property type="project" value="UniProtKB-KW"/>
</dbReference>
<keyword evidence="1" id="KW-0540">Nuclease</keyword>
<reference evidence="1 2" key="1">
    <citation type="submission" date="2019-03" db="EMBL/GenBank/DDBJ databases">
        <authorList>
            <consortium name="Pathogen Informatics"/>
        </authorList>
    </citation>
    <scope>NUCLEOTIDE SEQUENCE [LARGE SCALE GENOMIC DNA]</scope>
    <source>
        <strain evidence="1 2">NCTC9001</strain>
    </source>
</reference>
<gene>
    <name evidence="1" type="ORF">NCTC9001_05112</name>
</gene>
<sequence length="206" mass="23862">MKNYKVITPLFPTYAQVKAMMKAVSGYSLKAVRNMITAIHEQTGTPQKPVDWSEPDLWISERLTGEDADIARRIWDTDNHILNPRHSYGCYLFLNYPQFDLMESTPDDTWQPTSHGQKFLQDDEKTLRSLDDQEGILQLLELLAGREMSRRADLLPEWQAFLHQHSKFASASSVKSTLYSRLYNLIDRDMVNREGMSYRITDTGRA</sequence>
<keyword evidence="1" id="KW-0378">Hydrolase</keyword>
<evidence type="ECO:0000313" key="1">
    <source>
        <dbReference type="EMBL" id="VFS35289.1"/>
    </source>
</evidence>
<evidence type="ECO:0000313" key="2">
    <source>
        <dbReference type="Proteomes" id="UP000372890"/>
    </source>
</evidence>
<proteinExistence type="predicted"/>
<dbReference type="AlphaFoldDB" id="A0A0A0GU00"/>
<protein>
    <submittedName>
        <fullName evidence="1">Restriction endonuclease</fullName>
    </submittedName>
</protein>
<keyword evidence="1" id="KW-0255">Endonuclease</keyword>
<dbReference type="EMBL" id="CAADIS010000005">
    <property type="protein sequence ID" value="VFS35289.1"/>
    <property type="molecule type" value="Genomic_DNA"/>
</dbReference>
<name>A0A0A0GU00_ECOLX</name>
<dbReference type="Proteomes" id="UP000372890">
    <property type="component" value="Unassembled WGS sequence"/>
</dbReference>
<accession>A0A0A0GU00</accession>
<organism evidence="1 2">
    <name type="scientific">Escherichia coli</name>
    <dbReference type="NCBI Taxonomy" id="562"/>
    <lineage>
        <taxon>Bacteria</taxon>
        <taxon>Pseudomonadati</taxon>
        <taxon>Pseudomonadota</taxon>
        <taxon>Gammaproteobacteria</taxon>
        <taxon>Enterobacterales</taxon>
        <taxon>Enterobacteriaceae</taxon>
        <taxon>Escherichia</taxon>
    </lineage>
</organism>